<dbReference type="AlphaFoldDB" id="A0A2P2K1K6"/>
<sequence>MTTANEGGNSLLSLWLFPLLGGIYKEKPTNHSNTATTLKKRSDLETRGNKENKQWGSDITIRVPYTSPIFCPESLRVIKLANYAASYRNRSILGRPPLCMIIPITVESLEDGISAILPTATSIIRNPLGRTVSTSSAWASPPTFSWLRERL</sequence>
<feature type="chain" id="PRO_5015085006" evidence="1">
    <location>
        <begin position="26"/>
        <end position="151"/>
    </location>
</feature>
<dbReference type="EMBL" id="GGEC01019123">
    <property type="protein sequence ID" value="MBW99606.1"/>
    <property type="molecule type" value="Transcribed_RNA"/>
</dbReference>
<proteinExistence type="predicted"/>
<accession>A0A2P2K1K6</accession>
<feature type="signal peptide" evidence="1">
    <location>
        <begin position="1"/>
        <end position="25"/>
    </location>
</feature>
<evidence type="ECO:0000256" key="1">
    <source>
        <dbReference type="SAM" id="SignalP"/>
    </source>
</evidence>
<evidence type="ECO:0000313" key="2">
    <source>
        <dbReference type="EMBL" id="MBW99604.1"/>
    </source>
</evidence>
<dbReference type="EMBL" id="GGEC01019121">
    <property type="protein sequence ID" value="MBW99604.1"/>
    <property type="molecule type" value="Transcribed_RNA"/>
</dbReference>
<reference evidence="2" key="1">
    <citation type="submission" date="2018-02" db="EMBL/GenBank/DDBJ databases">
        <title>Rhizophora mucronata_Transcriptome.</title>
        <authorList>
            <person name="Meera S.P."/>
            <person name="Sreeshan A."/>
            <person name="Augustine A."/>
        </authorList>
    </citation>
    <scope>NUCLEOTIDE SEQUENCE</scope>
    <source>
        <tissue evidence="2">Leaf</tissue>
    </source>
</reference>
<protein>
    <submittedName>
        <fullName evidence="2">Metal tolerance protein 2 isoform X1</fullName>
    </submittedName>
</protein>
<keyword evidence="1" id="KW-0732">Signal</keyword>
<organism evidence="2">
    <name type="scientific">Rhizophora mucronata</name>
    <name type="common">Asiatic mangrove</name>
    <dbReference type="NCBI Taxonomy" id="61149"/>
    <lineage>
        <taxon>Eukaryota</taxon>
        <taxon>Viridiplantae</taxon>
        <taxon>Streptophyta</taxon>
        <taxon>Embryophyta</taxon>
        <taxon>Tracheophyta</taxon>
        <taxon>Spermatophyta</taxon>
        <taxon>Magnoliopsida</taxon>
        <taxon>eudicotyledons</taxon>
        <taxon>Gunneridae</taxon>
        <taxon>Pentapetalae</taxon>
        <taxon>rosids</taxon>
        <taxon>fabids</taxon>
        <taxon>Malpighiales</taxon>
        <taxon>Rhizophoraceae</taxon>
        <taxon>Rhizophora</taxon>
    </lineage>
</organism>
<name>A0A2P2K1K6_RHIMU</name>